<dbReference type="EMBL" id="CAXIEN010000239">
    <property type="protein sequence ID" value="CAL1288897.1"/>
    <property type="molecule type" value="Genomic_DNA"/>
</dbReference>
<dbReference type="AlphaFoldDB" id="A0AAV2AYK7"/>
<dbReference type="Proteomes" id="UP001497382">
    <property type="component" value="Unassembled WGS sequence"/>
</dbReference>
<evidence type="ECO:0000313" key="2">
    <source>
        <dbReference type="EMBL" id="CAL1288897.1"/>
    </source>
</evidence>
<gene>
    <name evidence="2" type="ORF">LARSCL_LOCUS15624</name>
</gene>
<accession>A0AAV2AYK7</accession>
<name>A0AAV2AYK7_9ARAC</name>
<feature type="signal peptide" evidence="1">
    <location>
        <begin position="1"/>
        <end position="23"/>
    </location>
</feature>
<sequence length="62" mass="6801">MVKLLWPSVFTVFMTLPVPPANGFERNPTNPGSGMNFYGEILDTSVLRRPEVLIFGPSDCSG</sequence>
<evidence type="ECO:0000313" key="3">
    <source>
        <dbReference type="Proteomes" id="UP001497382"/>
    </source>
</evidence>
<protein>
    <submittedName>
        <fullName evidence="2">Uncharacterized protein</fullName>
    </submittedName>
</protein>
<comment type="caution">
    <text evidence="2">The sequence shown here is derived from an EMBL/GenBank/DDBJ whole genome shotgun (WGS) entry which is preliminary data.</text>
</comment>
<reference evidence="2 3" key="1">
    <citation type="submission" date="2024-04" db="EMBL/GenBank/DDBJ databases">
        <authorList>
            <person name="Rising A."/>
            <person name="Reimegard J."/>
            <person name="Sonavane S."/>
            <person name="Akerstrom W."/>
            <person name="Nylinder S."/>
            <person name="Hedman E."/>
            <person name="Kallberg Y."/>
        </authorList>
    </citation>
    <scope>NUCLEOTIDE SEQUENCE [LARGE SCALE GENOMIC DNA]</scope>
</reference>
<organism evidence="2 3">
    <name type="scientific">Larinioides sclopetarius</name>
    <dbReference type="NCBI Taxonomy" id="280406"/>
    <lineage>
        <taxon>Eukaryota</taxon>
        <taxon>Metazoa</taxon>
        <taxon>Ecdysozoa</taxon>
        <taxon>Arthropoda</taxon>
        <taxon>Chelicerata</taxon>
        <taxon>Arachnida</taxon>
        <taxon>Araneae</taxon>
        <taxon>Araneomorphae</taxon>
        <taxon>Entelegynae</taxon>
        <taxon>Araneoidea</taxon>
        <taxon>Araneidae</taxon>
        <taxon>Larinioides</taxon>
    </lineage>
</organism>
<proteinExistence type="predicted"/>
<keyword evidence="3" id="KW-1185">Reference proteome</keyword>
<feature type="chain" id="PRO_5043640264" evidence="1">
    <location>
        <begin position="24"/>
        <end position="62"/>
    </location>
</feature>
<evidence type="ECO:0000256" key="1">
    <source>
        <dbReference type="SAM" id="SignalP"/>
    </source>
</evidence>
<keyword evidence="1" id="KW-0732">Signal</keyword>